<proteinExistence type="inferred from homology"/>
<feature type="compositionally biased region" description="Polar residues" evidence="3">
    <location>
        <begin position="156"/>
        <end position="165"/>
    </location>
</feature>
<keyword evidence="5" id="KW-1185">Reference proteome</keyword>
<dbReference type="EMBL" id="LGAV01000006">
    <property type="protein sequence ID" value="KOS13354.1"/>
    <property type="molecule type" value="Genomic_DNA"/>
</dbReference>
<reference evidence="4 5" key="1">
    <citation type="submission" date="2015-07" db="EMBL/GenBank/DDBJ databases">
        <title>Draft Genome Sequence of Malassezia furfur CBS1878 and Malassezia pachydermatis CBS1879.</title>
        <authorList>
            <person name="Triana S."/>
            <person name="Ohm R."/>
            <person name="Gonzalez A."/>
            <person name="DeCock H."/>
            <person name="Restrepo S."/>
            <person name="Celis A."/>
        </authorList>
    </citation>
    <scope>NUCLEOTIDE SEQUENCE [LARGE SCALE GENOMIC DNA]</scope>
    <source>
        <strain evidence="4 5">CBS 1879</strain>
    </source>
</reference>
<dbReference type="InterPro" id="IPR002634">
    <property type="entry name" value="BolA"/>
</dbReference>
<feature type="compositionally biased region" description="Polar residues" evidence="3">
    <location>
        <begin position="132"/>
        <end position="144"/>
    </location>
</feature>
<feature type="region of interest" description="Disordered" evidence="3">
    <location>
        <begin position="95"/>
        <end position="201"/>
    </location>
</feature>
<evidence type="ECO:0008006" key="6">
    <source>
        <dbReference type="Google" id="ProtNLM"/>
    </source>
</evidence>
<feature type="compositionally biased region" description="Low complexity" evidence="3">
    <location>
        <begin position="95"/>
        <end position="104"/>
    </location>
</feature>
<dbReference type="InterPro" id="IPR036065">
    <property type="entry name" value="BolA-like_sf"/>
</dbReference>
<name>A0A0M8MSC4_9BASI</name>
<dbReference type="VEuPathDB" id="FungiDB:Malapachy_0060"/>
<accession>A0A0M8MSC4</accession>
<dbReference type="AlphaFoldDB" id="A0A0M8MSC4"/>
<dbReference type="Proteomes" id="UP000037751">
    <property type="component" value="Unassembled WGS sequence"/>
</dbReference>
<comment type="caution">
    <text evidence="4">The sequence shown here is derived from an EMBL/GenBank/DDBJ whole genome shotgun (WGS) entry which is preliminary data.</text>
</comment>
<feature type="compositionally biased region" description="Low complexity" evidence="3">
    <location>
        <begin position="174"/>
        <end position="200"/>
    </location>
</feature>
<evidence type="ECO:0000256" key="3">
    <source>
        <dbReference type="SAM" id="MobiDB-lite"/>
    </source>
</evidence>
<dbReference type="PANTHER" id="PTHR46188:SF1">
    <property type="entry name" value="BOLA-LIKE PROTEIN 3"/>
    <property type="match status" value="1"/>
</dbReference>
<comment type="similarity">
    <text evidence="1 2">Belongs to the BolA/IbaG family.</text>
</comment>
<organism evidence="4 5">
    <name type="scientific">Malassezia pachydermatis</name>
    <dbReference type="NCBI Taxonomy" id="77020"/>
    <lineage>
        <taxon>Eukaryota</taxon>
        <taxon>Fungi</taxon>
        <taxon>Dikarya</taxon>
        <taxon>Basidiomycota</taxon>
        <taxon>Ustilaginomycotina</taxon>
        <taxon>Malasseziomycetes</taxon>
        <taxon>Malasseziales</taxon>
        <taxon>Malasseziaceae</taxon>
        <taxon>Malassezia</taxon>
    </lineage>
</organism>
<dbReference type="Pfam" id="PF01722">
    <property type="entry name" value="BolA"/>
    <property type="match status" value="1"/>
</dbReference>
<gene>
    <name evidence="4" type="ORF">Malapachy_0060</name>
</gene>
<sequence length="286" mass="30560">MVSQTELEIAIYAKVGDIQTLFVSDVSGGCGQAYDVVIVSNQFEGKSTLQRHRLVNDRLKEEIASMHAFSQKTYTPKQFEDLRSKVARQVPASAPAAAAAPASAIRTEDVAPPSALAPAPSLTTGPPLGDTARSSPRLSASTAHPATPVRAPAITIPTSQESTDSVMVPELTLTPVTSSRPSLRSSRSSSSNSVPVPSSTIPCEASRISRSHYSQIANPAFWLHLRQLLEQECMGVSKETLSNDRASGPGDAEVEALFEDFFLSQKDYLTANDIARIRDGTGMFVS</sequence>
<dbReference type="GeneID" id="28726468"/>
<evidence type="ECO:0000256" key="1">
    <source>
        <dbReference type="ARBA" id="ARBA00005578"/>
    </source>
</evidence>
<dbReference type="RefSeq" id="XP_017990986.1">
    <property type="nucleotide sequence ID" value="XM_018134593.1"/>
</dbReference>
<dbReference type="SUPFAM" id="SSF82657">
    <property type="entry name" value="BolA-like"/>
    <property type="match status" value="1"/>
</dbReference>
<dbReference type="STRING" id="77020.A0A0M8MSC4"/>
<evidence type="ECO:0000313" key="5">
    <source>
        <dbReference type="Proteomes" id="UP000037751"/>
    </source>
</evidence>
<evidence type="ECO:0000256" key="2">
    <source>
        <dbReference type="RuleBase" id="RU003860"/>
    </source>
</evidence>
<dbReference type="PANTHER" id="PTHR46188">
    <property type="entry name" value="BOLA-LIKE PROTEIN 3"/>
    <property type="match status" value="1"/>
</dbReference>
<protein>
    <recommendedName>
        <fullName evidence="6">Bola-like protein</fullName>
    </recommendedName>
</protein>
<feature type="compositionally biased region" description="Low complexity" evidence="3">
    <location>
        <begin position="111"/>
        <end position="122"/>
    </location>
</feature>
<evidence type="ECO:0000313" key="4">
    <source>
        <dbReference type="EMBL" id="KOS13354.1"/>
    </source>
</evidence>
<dbReference type="OrthoDB" id="4983at2759"/>
<dbReference type="InterPro" id="IPR052275">
    <property type="entry name" value="Mt_Fe-S_assembly_factor"/>
</dbReference>
<dbReference type="Gene3D" id="3.30.300.90">
    <property type="entry name" value="BolA-like"/>
    <property type="match status" value="1"/>
</dbReference>
<dbReference type="GO" id="GO:0005759">
    <property type="term" value="C:mitochondrial matrix"/>
    <property type="evidence" value="ECO:0007669"/>
    <property type="project" value="TreeGrafter"/>
</dbReference>